<evidence type="ECO:0000256" key="4">
    <source>
        <dbReference type="ARBA" id="ARBA00023157"/>
    </source>
</evidence>
<dbReference type="OrthoDB" id="9790390at2"/>
<dbReference type="Pfam" id="PF14559">
    <property type="entry name" value="TPR_19"/>
    <property type="match status" value="1"/>
</dbReference>
<feature type="domain" description="Thioredoxin" evidence="7">
    <location>
        <begin position="4"/>
        <end position="111"/>
    </location>
</feature>
<dbReference type="GO" id="GO:0005737">
    <property type="term" value="C:cytoplasm"/>
    <property type="evidence" value="ECO:0007669"/>
    <property type="project" value="TreeGrafter"/>
</dbReference>
<gene>
    <name evidence="8" type="ORF">EDC63_1087</name>
</gene>
<dbReference type="Pfam" id="PF00085">
    <property type="entry name" value="Thioredoxin"/>
    <property type="match status" value="1"/>
</dbReference>
<keyword evidence="2" id="KW-0813">Transport</keyword>
<reference evidence="8 9" key="1">
    <citation type="submission" date="2019-03" db="EMBL/GenBank/DDBJ databases">
        <title>Genomic Encyclopedia of Type Strains, Phase IV (KMG-IV): sequencing the most valuable type-strain genomes for metagenomic binning, comparative biology and taxonomic classification.</title>
        <authorList>
            <person name="Goeker M."/>
        </authorList>
    </citation>
    <scope>NUCLEOTIDE SEQUENCE [LARGE SCALE GENOMIC DNA]</scope>
    <source>
        <strain evidence="8 9">DSM 100309</strain>
    </source>
</reference>
<sequence length="285" mass="31724">MSDYSLDVTAENFQNIVIAGSNKVPVIVDFWAPWCGPCKSLKPILEKLAEEYQGKFILAKVNSDDHQQLATQYGVRGIPNVKAFVNGEIVDEFSGALPEGTVREFIDKLLPSPCDELRKQAMEVYRQGNAAEALKMLASVANLDPKNEQIHIDAAEIMLDIDQVDEAKRLLSNLPPAFRGEARVIAMLARLDFADKSKGLPDSIELEKRITANENDLDARLQLANQMVAKQQYETALDQLLEIIQRDPTYGNEAGRKTMLSIFILLGGHGEIVSKYRRLMASALH</sequence>
<dbReference type="SUPFAM" id="SSF52833">
    <property type="entry name" value="Thioredoxin-like"/>
    <property type="match status" value="1"/>
</dbReference>
<dbReference type="SUPFAM" id="SSF48452">
    <property type="entry name" value="TPR-like"/>
    <property type="match status" value="1"/>
</dbReference>
<protein>
    <recommendedName>
        <fullName evidence="6">Thioredoxin</fullName>
    </recommendedName>
</protein>
<evidence type="ECO:0000256" key="2">
    <source>
        <dbReference type="ARBA" id="ARBA00022448"/>
    </source>
</evidence>
<evidence type="ECO:0000256" key="3">
    <source>
        <dbReference type="ARBA" id="ARBA00022982"/>
    </source>
</evidence>
<evidence type="ECO:0000256" key="1">
    <source>
        <dbReference type="ARBA" id="ARBA00008987"/>
    </source>
</evidence>
<dbReference type="GO" id="GO:0006950">
    <property type="term" value="P:response to stress"/>
    <property type="evidence" value="ECO:0007669"/>
    <property type="project" value="UniProtKB-ARBA"/>
</dbReference>
<keyword evidence="5" id="KW-0676">Redox-active center</keyword>
<dbReference type="PROSITE" id="PS00194">
    <property type="entry name" value="THIOREDOXIN_1"/>
    <property type="match status" value="1"/>
</dbReference>
<evidence type="ECO:0000313" key="9">
    <source>
        <dbReference type="Proteomes" id="UP000295367"/>
    </source>
</evidence>
<dbReference type="PANTHER" id="PTHR45663:SF11">
    <property type="entry name" value="GEO12009P1"/>
    <property type="match status" value="1"/>
</dbReference>
<dbReference type="InterPro" id="IPR011990">
    <property type="entry name" value="TPR-like_helical_dom_sf"/>
</dbReference>
<dbReference type="Gene3D" id="1.25.40.10">
    <property type="entry name" value="Tetratricopeptide repeat domain"/>
    <property type="match status" value="2"/>
</dbReference>
<dbReference type="GO" id="GO:0015035">
    <property type="term" value="F:protein-disulfide reductase activity"/>
    <property type="evidence" value="ECO:0007669"/>
    <property type="project" value="UniProtKB-UniRule"/>
</dbReference>
<keyword evidence="4" id="KW-1015">Disulfide bond</keyword>
<keyword evidence="3" id="KW-0249">Electron transport</keyword>
<dbReference type="PROSITE" id="PS51352">
    <property type="entry name" value="THIOREDOXIN_2"/>
    <property type="match status" value="1"/>
</dbReference>
<accession>A0A4R3Y284</accession>
<dbReference type="InterPro" id="IPR013766">
    <property type="entry name" value="Thioredoxin_domain"/>
</dbReference>
<dbReference type="FunFam" id="3.40.30.10:FF:000001">
    <property type="entry name" value="Thioredoxin"/>
    <property type="match status" value="1"/>
</dbReference>
<evidence type="ECO:0000313" key="8">
    <source>
        <dbReference type="EMBL" id="TCV85800.1"/>
    </source>
</evidence>
<organism evidence="8 9">
    <name type="scientific">Sulfurirhabdus autotrophica</name>
    <dbReference type="NCBI Taxonomy" id="1706046"/>
    <lineage>
        <taxon>Bacteria</taxon>
        <taxon>Pseudomonadati</taxon>
        <taxon>Pseudomonadota</taxon>
        <taxon>Betaproteobacteria</taxon>
        <taxon>Nitrosomonadales</taxon>
        <taxon>Sulfuricellaceae</taxon>
        <taxon>Sulfurirhabdus</taxon>
    </lineage>
</organism>
<comment type="similarity">
    <text evidence="1">Belongs to the thioredoxin family.</text>
</comment>
<dbReference type="Proteomes" id="UP000295367">
    <property type="component" value="Unassembled WGS sequence"/>
</dbReference>
<dbReference type="NCBIfam" id="TIGR01068">
    <property type="entry name" value="thioredoxin"/>
    <property type="match status" value="1"/>
</dbReference>
<dbReference type="PRINTS" id="PR00421">
    <property type="entry name" value="THIOREDOXIN"/>
</dbReference>
<evidence type="ECO:0000256" key="5">
    <source>
        <dbReference type="ARBA" id="ARBA00023284"/>
    </source>
</evidence>
<dbReference type="InterPro" id="IPR036249">
    <property type="entry name" value="Thioredoxin-like_sf"/>
</dbReference>
<dbReference type="InterPro" id="IPR017937">
    <property type="entry name" value="Thioredoxin_CS"/>
</dbReference>
<dbReference type="EMBL" id="SMCO01000008">
    <property type="protein sequence ID" value="TCV85800.1"/>
    <property type="molecule type" value="Genomic_DNA"/>
</dbReference>
<dbReference type="AlphaFoldDB" id="A0A4R3Y284"/>
<dbReference type="Gene3D" id="3.40.30.10">
    <property type="entry name" value="Glutaredoxin"/>
    <property type="match status" value="1"/>
</dbReference>
<dbReference type="PANTHER" id="PTHR45663">
    <property type="entry name" value="GEO12009P1"/>
    <property type="match status" value="1"/>
</dbReference>
<dbReference type="RefSeq" id="WP_124946525.1">
    <property type="nucleotide sequence ID" value="NZ_BHVT01000037.1"/>
</dbReference>
<name>A0A4R3Y284_9PROT</name>
<comment type="caution">
    <text evidence="8">The sequence shown here is derived from an EMBL/GenBank/DDBJ whole genome shotgun (WGS) entry which is preliminary data.</text>
</comment>
<dbReference type="InterPro" id="IPR005746">
    <property type="entry name" value="Thioredoxin"/>
</dbReference>
<dbReference type="CDD" id="cd02956">
    <property type="entry name" value="ybbN"/>
    <property type="match status" value="1"/>
</dbReference>
<keyword evidence="9" id="KW-1185">Reference proteome</keyword>
<proteinExistence type="inferred from homology"/>
<evidence type="ECO:0000256" key="6">
    <source>
        <dbReference type="NCBIfam" id="TIGR01068"/>
    </source>
</evidence>
<dbReference type="Pfam" id="PF14561">
    <property type="entry name" value="TPR_20"/>
    <property type="match status" value="1"/>
</dbReference>
<evidence type="ECO:0000259" key="7">
    <source>
        <dbReference type="PROSITE" id="PS51352"/>
    </source>
</evidence>